<dbReference type="EMBL" id="BKCJ010196803">
    <property type="protein sequence ID" value="GEY64885.1"/>
    <property type="molecule type" value="Genomic_DNA"/>
</dbReference>
<feature type="transmembrane region" description="Helical" evidence="1">
    <location>
        <begin position="86"/>
        <end position="105"/>
    </location>
</feature>
<keyword evidence="1" id="KW-0812">Transmembrane</keyword>
<organism evidence="2">
    <name type="scientific">Tanacetum cinerariifolium</name>
    <name type="common">Dalmatian daisy</name>
    <name type="synonym">Chrysanthemum cinerariifolium</name>
    <dbReference type="NCBI Taxonomy" id="118510"/>
    <lineage>
        <taxon>Eukaryota</taxon>
        <taxon>Viridiplantae</taxon>
        <taxon>Streptophyta</taxon>
        <taxon>Embryophyta</taxon>
        <taxon>Tracheophyta</taxon>
        <taxon>Spermatophyta</taxon>
        <taxon>Magnoliopsida</taxon>
        <taxon>eudicotyledons</taxon>
        <taxon>Gunneridae</taxon>
        <taxon>Pentapetalae</taxon>
        <taxon>asterids</taxon>
        <taxon>campanulids</taxon>
        <taxon>Asterales</taxon>
        <taxon>Asteraceae</taxon>
        <taxon>Asteroideae</taxon>
        <taxon>Anthemideae</taxon>
        <taxon>Anthemidinae</taxon>
        <taxon>Tanacetum</taxon>
    </lineage>
</organism>
<name>A0A699HS52_TANCI</name>
<keyword evidence="1" id="KW-1133">Transmembrane helix</keyword>
<reference evidence="2" key="1">
    <citation type="journal article" date="2019" name="Sci. Rep.">
        <title>Draft genome of Tanacetum cinerariifolium, the natural source of mosquito coil.</title>
        <authorList>
            <person name="Yamashiro T."/>
            <person name="Shiraishi A."/>
            <person name="Satake H."/>
            <person name="Nakayama K."/>
        </authorList>
    </citation>
    <scope>NUCLEOTIDE SEQUENCE</scope>
</reference>
<evidence type="ECO:0000313" key="2">
    <source>
        <dbReference type="EMBL" id="GEY64885.1"/>
    </source>
</evidence>
<accession>A0A699HS52</accession>
<comment type="caution">
    <text evidence="2">The sequence shown here is derived from an EMBL/GenBank/DDBJ whole genome shotgun (WGS) entry which is preliminary data.</text>
</comment>
<evidence type="ECO:0000256" key="1">
    <source>
        <dbReference type="SAM" id="Phobius"/>
    </source>
</evidence>
<keyword evidence="1" id="KW-0472">Membrane</keyword>
<gene>
    <name evidence="2" type="ORF">Tci_436859</name>
</gene>
<proteinExistence type="predicted"/>
<feature type="transmembrane region" description="Helical" evidence="1">
    <location>
        <begin position="111"/>
        <end position="129"/>
    </location>
</feature>
<dbReference type="AlphaFoldDB" id="A0A699HS52"/>
<sequence length="230" mass="26329">MSPTKHVFCIWHITSKFSGSFNSFLEVITQVGARNFIVYINWTPSKNLCNNGHLSSQNIIRRKTSWKTCALLRGVKFYRSRFHEKCSICIALSLGRVPFWLFSLLLFKYPVIVGLNVLLMHMFWFRLLVVSWQRMFVLRFLGEGMLQYQGVASSNGCGDGFNCGVYFEVWIANFCPFAKLVLKHEFFVAMAVPSSTIALKQYMFLASAVDHGLNSAGMKILQIFICCSNR</sequence>
<protein>
    <submittedName>
        <fullName evidence="2">Uncharacterized protein</fullName>
    </submittedName>
</protein>